<organism evidence="9 10">
    <name type="scientific">Desulfomonile tiedjei (strain ATCC 49306 / DSM 6799 / DCB-1)</name>
    <dbReference type="NCBI Taxonomy" id="706587"/>
    <lineage>
        <taxon>Bacteria</taxon>
        <taxon>Pseudomonadati</taxon>
        <taxon>Thermodesulfobacteriota</taxon>
        <taxon>Desulfomonilia</taxon>
        <taxon>Desulfomonilales</taxon>
        <taxon>Desulfomonilaceae</taxon>
        <taxon>Desulfomonile</taxon>
    </lineage>
</organism>
<keyword evidence="4" id="KW-0378">Hydrolase</keyword>
<dbReference type="Pfam" id="PF17676">
    <property type="entry name" value="Peptidase_S66C"/>
    <property type="match status" value="1"/>
</dbReference>
<feature type="active site" description="Charge relay system" evidence="6">
    <location>
        <position position="214"/>
    </location>
</feature>
<dbReference type="MEROPS" id="S66.001"/>
<evidence type="ECO:0000256" key="3">
    <source>
        <dbReference type="ARBA" id="ARBA00022670"/>
    </source>
</evidence>
<dbReference type="PIRSF" id="PIRSF028757">
    <property type="entry name" value="LD-carboxypeptidase"/>
    <property type="match status" value="1"/>
</dbReference>
<evidence type="ECO:0000259" key="7">
    <source>
        <dbReference type="Pfam" id="PF02016"/>
    </source>
</evidence>
<comment type="similarity">
    <text evidence="1">Belongs to the peptidase S66 family.</text>
</comment>
<dbReference type="GO" id="GO:0006508">
    <property type="term" value="P:proteolysis"/>
    <property type="evidence" value="ECO:0007669"/>
    <property type="project" value="UniProtKB-KW"/>
</dbReference>
<evidence type="ECO:0000256" key="2">
    <source>
        <dbReference type="ARBA" id="ARBA00022645"/>
    </source>
</evidence>
<dbReference type="InterPro" id="IPR027478">
    <property type="entry name" value="LdcA_N"/>
</dbReference>
<dbReference type="InterPro" id="IPR029062">
    <property type="entry name" value="Class_I_gatase-like"/>
</dbReference>
<keyword evidence="10" id="KW-1185">Reference proteome</keyword>
<feature type="domain" description="LD-carboxypeptidase C-terminal" evidence="8">
    <location>
        <begin position="183"/>
        <end position="297"/>
    </location>
</feature>
<dbReference type="Proteomes" id="UP000006055">
    <property type="component" value="Chromosome"/>
</dbReference>
<evidence type="ECO:0000259" key="8">
    <source>
        <dbReference type="Pfam" id="PF17676"/>
    </source>
</evidence>
<dbReference type="InterPro" id="IPR027461">
    <property type="entry name" value="Carboxypeptidase_A_C_sf"/>
</dbReference>
<gene>
    <name evidence="9" type="ordered locus">Desti_3067</name>
</gene>
<dbReference type="SUPFAM" id="SSF52317">
    <property type="entry name" value="Class I glutamine amidotransferase-like"/>
    <property type="match status" value="1"/>
</dbReference>
<feature type="domain" description="LD-carboxypeptidase N-terminal" evidence="7">
    <location>
        <begin position="18"/>
        <end position="134"/>
    </location>
</feature>
<evidence type="ECO:0000256" key="5">
    <source>
        <dbReference type="ARBA" id="ARBA00022825"/>
    </source>
</evidence>
<dbReference type="PATRIC" id="fig|706587.4.peg.3487"/>
<dbReference type="InterPro" id="IPR003507">
    <property type="entry name" value="S66_fam"/>
</dbReference>
<dbReference type="AlphaFoldDB" id="I4C839"/>
<feature type="active site" description="Charge relay system" evidence="6">
    <location>
        <position position="282"/>
    </location>
</feature>
<reference evidence="10" key="1">
    <citation type="submission" date="2012-06" db="EMBL/GenBank/DDBJ databases">
        <title>Complete sequence of chromosome of Desulfomonile tiedjei DSM 6799.</title>
        <authorList>
            <person name="Lucas S."/>
            <person name="Copeland A."/>
            <person name="Lapidus A."/>
            <person name="Glavina del Rio T."/>
            <person name="Dalin E."/>
            <person name="Tice H."/>
            <person name="Bruce D."/>
            <person name="Goodwin L."/>
            <person name="Pitluck S."/>
            <person name="Peters L."/>
            <person name="Ovchinnikova G."/>
            <person name="Zeytun A."/>
            <person name="Lu M."/>
            <person name="Kyrpides N."/>
            <person name="Mavromatis K."/>
            <person name="Ivanova N."/>
            <person name="Brettin T."/>
            <person name="Detter J.C."/>
            <person name="Han C."/>
            <person name="Larimer F."/>
            <person name="Land M."/>
            <person name="Hauser L."/>
            <person name="Markowitz V."/>
            <person name="Cheng J.-F."/>
            <person name="Hugenholtz P."/>
            <person name="Woyke T."/>
            <person name="Wu D."/>
            <person name="Spring S."/>
            <person name="Schroeder M."/>
            <person name="Brambilla E."/>
            <person name="Klenk H.-P."/>
            <person name="Eisen J.A."/>
        </authorList>
    </citation>
    <scope>NUCLEOTIDE SEQUENCE [LARGE SCALE GENOMIC DNA]</scope>
    <source>
        <strain evidence="10">ATCC 49306 / DSM 6799 / DCB-1</strain>
    </source>
</reference>
<dbReference type="HOGENOM" id="CLU_034346_3_1_7"/>
<name>I4C839_DESTA</name>
<sequence length="310" mass="33558">MKNPRSLLPNPLKPGDCIAVIAPAGPASVELLKAGIRFLELKGFRVLEGCYVLEQDGYCAGTDRQRCDDLNAMLANRDVRGILFARGGYGTMHLLDSIHMHLLVSDPIILVGMSDVTALQLSLYKRCNLVTFSGPMIAGQVAQGLDSISETSFMAALTQPLEKRNLWPDESGGIRVLRPGRASGVLLGGCLSLVTALLGTPHLPDFDGAILFLEDVNEPAYRLDRMLTQLHLSGILKRIHGVLLGYFLDSQNGDLSEIVERIILKYVDDETVPVVSGIPHGHALPNITLPLGAPVTLDTYSGSLVADLRW</sequence>
<dbReference type="PANTHER" id="PTHR30237:SF2">
    <property type="entry name" value="MUREIN TETRAPEPTIDE CARBOXYPEPTIDASE"/>
    <property type="match status" value="1"/>
</dbReference>
<dbReference type="OrthoDB" id="9807329at2"/>
<dbReference type="InterPro" id="IPR040921">
    <property type="entry name" value="Peptidase_S66C"/>
</dbReference>
<dbReference type="EMBL" id="CP003360">
    <property type="protein sequence ID" value="AFM25730.1"/>
    <property type="molecule type" value="Genomic_DNA"/>
</dbReference>
<evidence type="ECO:0000313" key="10">
    <source>
        <dbReference type="Proteomes" id="UP000006055"/>
    </source>
</evidence>
<evidence type="ECO:0000256" key="6">
    <source>
        <dbReference type="PIRSR" id="PIRSR028757-1"/>
    </source>
</evidence>
<dbReference type="eggNOG" id="COG1619">
    <property type="taxonomic scope" value="Bacteria"/>
</dbReference>
<dbReference type="RefSeq" id="WP_014810867.1">
    <property type="nucleotide sequence ID" value="NC_018025.1"/>
</dbReference>
<dbReference type="CDD" id="cd07025">
    <property type="entry name" value="Peptidase_S66"/>
    <property type="match status" value="1"/>
</dbReference>
<accession>I4C839</accession>
<dbReference type="Pfam" id="PF02016">
    <property type="entry name" value="Peptidase_S66"/>
    <property type="match status" value="1"/>
</dbReference>
<keyword evidence="3" id="KW-0645">Protease</keyword>
<keyword evidence="2" id="KW-0121">Carboxypeptidase</keyword>
<dbReference type="GO" id="GO:0008236">
    <property type="term" value="F:serine-type peptidase activity"/>
    <property type="evidence" value="ECO:0007669"/>
    <property type="project" value="UniProtKB-KW"/>
</dbReference>
<feature type="active site" description="Nucleophile" evidence="6">
    <location>
        <position position="114"/>
    </location>
</feature>
<dbReference type="Gene3D" id="3.50.30.60">
    <property type="entry name" value="LD-carboxypeptidase A C-terminal domain-like"/>
    <property type="match status" value="1"/>
</dbReference>
<dbReference type="SUPFAM" id="SSF141986">
    <property type="entry name" value="LD-carboxypeptidase A C-terminal domain-like"/>
    <property type="match status" value="1"/>
</dbReference>
<dbReference type="Gene3D" id="3.40.50.10740">
    <property type="entry name" value="Class I glutamine amidotransferase-like"/>
    <property type="match status" value="1"/>
</dbReference>
<dbReference type="InterPro" id="IPR040449">
    <property type="entry name" value="Peptidase_S66_N"/>
</dbReference>
<dbReference type="GO" id="GO:0004180">
    <property type="term" value="F:carboxypeptidase activity"/>
    <property type="evidence" value="ECO:0007669"/>
    <property type="project" value="UniProtKB-KW"/>
</dbReference>
<dbReference type="KEGG" id="dti:Desti_3067"/>
<evidence type="ECO:0000313" key="9">
    <source>
        <dbReference type="EMBL" id="AFM25730.1"/>
    </source>
</evidence>
<evidence type="ECO:0000256" key="4">
    <source>
        <dbReference type="ARBA" id="ARBA00022801"/>
    </source>
</evidence>
<dbReference type="PANTHER" id="PTHR30237">
    <property type="entry name" value="MURAMOYLTETRAPEPTIDE CARBOXYPEPTIDASE"/>
    <property type="match status" value="1"/>
</dbReference>
<evidence type="ECO:0000256" key="1">
    <source>
        <dbReference type="ARBA" id="ARBA00010233"/>
    </source>
</evidence>
<dbReference type="STRING" id="706587.Desti_3067"/>
<proteinExistence type="inferred from homology"/>
<keyword evidence="5" id="KW-0720">Serine protease</keyword>
<protein>
    <submittedName>
        <fullName evidence="9">Putative MccF-like protein (Microcin C7 resistance)</fullName>
    </submittedName>
</protein>